<protein>
    <submittedName>
        <fullName evidence="5">8-oxo-dGTP diphosphatase</fullName>
        <ecNumber evidence="5">3.6.1.55</ecNumber>
    </submittedName>
</protein>
<name>A0A1E3A6J8_9FIRM</name>
<sequence>MDRSEKTVLTNMCMIYDDDGNVLVQDRRDSDWGGITFPGGHVEKGESFTDAVIREVYEETGLTIEIPQICGLKQWPEDDGSRYIVLFYKTSHFAGELKSSEEGEVYWTKLSRLKELPLARGMELMLRVFLEDEVSEYYIYEEDGEWKHVLK</sequence>
<dbReference type="SUPFAM" id="SSF55811">
    <property type="entry name" value="Nudix"/>
    <property type="match status" value="1"/>
</dbReference>
<dbReference type="Proteomes" id="UP000094067">
    <property type="component" value="Unassembled WGS sequence"/>
</dbReference>
<dbReference type="InterPro" id="IPR015797">
    <property type="entry name" value="NUDIX_hydrolase-like_dom_sf"/>
</dbReference>
<comment type="similarity">
    <text evidence="3">Belongs to the Nudix hydrolase family.</text>
</comment>
<dbReference type="RefSeq" id="WP_069154540.1">
    <property type="nucleotide sequence ID" value="NZ_DAWDRA010000036.1"/>
</dbReference>
<dbReference type="PATRIC" id="fig|1432052.4.peg.5768"/>
<dbReference type="InterPro" id="IPR000086">
    <property type="entry name" value="NUDIX_hydrolase_dom"/>
</dbReference>
<dbReference type="CDD" id="cd18875">
    <property type="entry name" value="NUDIX_Hydrolase"/>
    <property type="match status" value="1"/>
</dbReference>
<dbReference type="PRINTS" id="PR00502">
    <property type="entry name" value="NUDIXFAMILY"/>
</dbReference>
<proteinExistence type="inferred from homology"/>
<dbReference type="EMBL" id="MCGH01000003">
    <property type="protein sequence ID" value="ODM04383.1"/>
    <property type="molecule type" value="Genomic_DNA"/>
</dbReference>
<accession>A0A1E3A6J8</accession>
<dbReference type="PANTHER" id="PTHR43046">
    <property type="entry name" value="GDP-MANNOSE MANNOSYL HYDROLASE"/>
    <property type="match status" value="1"/>
</dbReference>
<evidence type="ECO:0000256" key="3">
    <source>
        <dbReference type="RuleBase" id="RU003476"/>
    </source>
</evidence>
<dbReference type="PROSITE" id="PS00893">
    <property type="entry name" value="NUDIX_BOX"/>
    <property type="match status" value="1"/>
</dbReference>
<dbReference type="Gene3D" id="3.90.79.10">
    <property type="entry name" value="Nucleoside Triphosphate Pyrophosphohydrolase"/>
    <property type="match status" value="1"/>
</dbReference>
<dbReference type="PROSITE" id="PS51462">
    <property type="entry name" value="NUDIX"/>
    <property type="match status" value="1"/>
</dbReference>
<evidence type="ECO:0000256" key="1">
    <source>
        <dbReference type="ARBA" id="ARBA00001946"/>
    </source>
</evidence>
<dbReference type="AlphaFoldDB" id="A0A1E3A6J8"/>
<evidence type="ECO:0000256" key="2">
    <source>
        <dbReference type="ARBA" id="ARBA00022801"/>
    </source>
</evidence>
<evidence type="ECO:0000313" key="5">
    <source>
        <dbReference type="EMBL" id="ODM04383.1"/>
    </source>
</evidence>
<evidence type="ECO:0000259" key="4">
    <source>
        <dbReference type="PROSITE" id="PS51462"/>
    </source>
</evidence>
<evidence type="ECO:0000313" key="6">
    <source>
        <dbReference type="Proteomes" id="UP000094067"/>
    </source>
</evidence>
<reference evidence="5 6" key="1">
    <citation type="submission" date="2016-07" db="EMBL/GenBank/DDBJ databases">
        <title>Characterization of isolates of Eisenbergiella tayi derived from blood cultures, using whole genome sequencing.</title>
        <authorList>
            <person name="Burdz T."/>
            <person name="Wiebe D."/>
            <person name="Huynh C."/>
            <person name="Bernard K."/>
        </authorList>
    </citation>
    <scope>NUCLEOTIDE SEQUENCE [LARGE SCALE GENOMIC DNA]</scope>
    <source>
        <strain evidence="5 6">NML 110608</strain>
    </source>
</reference>
<dbReference type="Pfam" id="PF00293">
    <property type="entry name" value="NUDIX"/>
    <property type="match status" value="1"/>
</dbReference>
<gene>
    <name evidence="5" type="primary">mutX_2</name>
    <name evidence="5" type="ORF">BEI61_05190</name>
</gene>
<organism evidence="5 6">
    <name type="scientific">Eisenbergiella tayi</name>
    <dbReference type="NCBI Taxonomy" id="1432052"/>
    <lineage>
        <taxon>Bacteria</taxon>
        <taxon>Bacillati</taxon>
        <taxon>Bacillota</taxon>
        <taxon>Clostridia</taxon>
        <taxon>Lachnospirales</taxon>
        <taxon>Lachnospiraceae</taxon>
        <taxon>Eisenbergiella</taxon>
    </lineage>
</organism>
<dbReference type="EC" id="3.6.1.55" evidence="5"/>
<feature type="domain" description="Nudix hydrolase" evidence="4">
    <location>
        <begin position="6"/>
        <end position="130"/>
    </location>
</feature>
<comment type="cofactor">
    <cofactor evidence="1">
        <name>Mg(2+)</name>
        <dbReference type="ChEBI" id="CHEBI:18420"/>
    </cofactor>
</comment>
<dbReference type="GO" id="GO:0035539">
    <property type="term" value="F:8-oxo-7,8-dihydrodeoxyguanosine triphosphate pyrophosphatase activity"/>
    <property type="evidence" value="ECO:0007669"/>
    <property type="project" value="UniProtKB-EC"/>
</dbReference>
<dbReference type="InterPro" id="IPR020476">
    <property type="entry name" value="Nudix_hydrolase"/>
</dbReference>
<comment type="caution">
    <text evidence="5">The sequence shown here is derived from an EMBL/GenBank/DDBJ whole genome shotgun (WGS) entry which is preliminary data.</text>
</comment>
<dbReference type="PANTHER" id="PTHR43046:SF14">
    <property type="entry name" value="MUTT_NUDIX FAMILY PROTEIN"/>
    <property type="match status" value="1"/>
</dbReference>
<keyword evidence="2 3" id="KW-0378">Hydrolase</keyword>
<dbReference type="InterPro" id="IPR020084">
    <property type="entry name" value="NUDIX_hydrolase_CS"/>
</dbReference>